<keyword evidence="3 6" id="KW-1133">Transmembrane helix</keyword>
<comment type="subcellular location">
    <subcellularLocation>
        <location evidence="1">Membrane</location>
        <topology evidence="1">Multi-pass membrane protein</topology>
    </subcellularLocation>
</comment>
<feature type="transmembrane region" description="Helical" evidence="6">
    <location>
        <begin position="98"/>
        <end position="129"/>
    </location>
</feature>
<evidence type="ECO:0000256" key="4">
    <source>
        <dbReference type="ARBA" id="ARBA00023136"/>
    </source>
</evidence>
<dbReference type="EMBL" id="CVRI01000011">
    <property type="protein sequence ID" value="CRK89272.1"/>
    <property type="molecule type" value="Genomic_DNA"/>
</dbReference>
<reference evidence="7 8" key="1">
    <citation type="submission" date="2015-04" db="EMBL/GenBank/DDBJ databases">
        <authorList>
            <person name="Syromyatnikov M.Y."/>
            <person name="Popov V.N."/>
        </authorList>
    </citation>
    <scope>NUCLEOTIDE SEQUENCE [LARGE SCALE GENOMIC DNA]</scope>
</reference>
<comment type="similarity">
    <text evidence="5">Belongs to the TMEM179 family.</text>
</comment>
<feature type="transmembrane region" description="Helical" evidence="6">
    <location>
        <begin position="12"/>
        <end position="31"/>
    </location>
</feature>
<dbReference type="InterPro" id="IPR059010">
    <property type="entry name" value="TMEM179-179B"/>
</dbReference>
<gene>
    <name evidence="7" type="ORF">CLUMA_CG003031</name>
</gene>
<keyword evidence="2 6" id="KW-0812">Transmembrane</keyword>
<dbReference type="InterPro" id="IPR029673">
    <property type="entry name" value="TMEM179"/>
</dbReference>
<name>A0A1J1HMH8_9DIPT</name>
<organism evidence="7 8">
    <name type="scientific">Clunio marinus</name>
    <dbReference type="NCBI Taxonomy" id="568069"/>
    <lineage>
        <taxon>Eukaryota</taxon>
        <taxon>Metazoa</taxon>
        <taxon>Ecdysozoa</taxon>
        <taxon>Arthropoda</taxon>
        <taxon>Hexapoda</taxon>
        <taxon>Insecta</taxon>
        <taxon>Pterygota</taxon>
        <taxon>Neoptera</taxon>
        <taxon>Endopterygota</taxon>
        <taxon>Diptera</taxon>
        <taxon>Nematocera</taxon>
        <taxon>Chironomoidea</taxon>
        <taxon>Chironomidae</taxon>
        <taxon>Clunio</taxon>
    </lineage>
</organism>
<evidence type="ECO:0000256" key="2">
    <source>
        <dbReference type="ARBA" id="ARBA00022692"/>
    </source>
</evidence>
<dbReference type="AlphaFoldDB" id="A0A1J1HMH8"/>
<accession>A0A1J1HMH8</accession>
<feature type="transmembrane region" description="Helical" evidence="6">
    <location>
        <begin position="169"/>
        <end position="190"/>
    </location>
</feature>
<evidence type="ECO:0000256" key="5">
    <source>
        <dbReference type="ARBA" id="ARBA00093776"/>
    </source>
</evidence>
<evidence type="ECO:0000256" key="6">
    <source>
        <dbReference type="SAM" id="Phobius"/>
    </source>
</evidence>
<evidence type="ECO:0000313" key="8">
    <source>
        <dbReference type="Proteomes" id="UP000183832"/>
    </source>
</evidence>
<dbReference type="PANTHER" id="PTHR31872:SF4">
    <property type="entry name" value="TRANSMEMBRANE PROTEIN 179"/>
    <property type="match status" value="1"/>
</dbReference>
<feature type="transmembrane region" description="Helical" evidence="6">
    <location>
        <begin position="66"/>
        <end position="86"/>
    </location>
</feature>
<keyword evidence="8" id="KW-1185">Reference proteome</keyword>
<evidence type="ECO:0000256" key="3">
    <source>
        <dbReference type="ARBA" id="ARBA00022989"/>
    </source>
</evidence>
<dbReference type="Proteomes" id="UP000183832">
    <property type="component" value="Unassembled WGS sequence"/>
</dbReference>
<dbReference type="OrthoDB" id="6423876at2759"/>
<evidence type="ECO:0000313" key="7">
    <source>
        <dbReference type="EMBL" id="CRK89272.1"/>
    </source>
</evidence>
<dbReference type="Pfam" id="PF26158">
    <property type="entry name" value="Claudin_TMEM179-179B"/>
    <property type="match status" value="1"/>
</dbReference>
<protein>
    <submittedName>
        <fullName evidence="7">CLUMA_CG003031, isoform A</fullName>
    </submittedName>
</protein>
<keyword evidence="4 6" id="KW-0472">Membrane</keyword>
<sequence>MTLSNKIILGQISLYVFALILTFCLTLPLVLNQYLFDGHCLLFSGGSWQEDDGLLNIAWANKLYCAFPILTGIVTLIIATVQIYRLTKLYHKEEESSFLALFMDAFFSLISCSMILTSAIFITLGFIIWCGLMNERFPSCDTADGQNITKSDVNINTIHFYTHMGIAQFGGWSSFATWVGLSTFAILKLVNNHQLRNLRVSMYLERQRLVNEDNFRENLTEAPRPESSSD</sequence>
<proteinExistence type="inferred from homology"/>
<dbReference type="PANTHER" id="PTHR31872">
    <property type="entry name" value="TRANSMEMBRANE PROTEIN 179"/>
    <property type="match status" value="1"/>
</dbReference>
<evidence type="ECO:0000256" key="1">
    <source>
        <dbReference type="ARBA" id="ARBA00004141"/>
    </source>
</evidence>